<reference evidence="1 2" key="1">
    <citation type="journal article" date="2015" name="Sci. Rep.">
        <title>Genome of the facultative scuticociliatosis pathogen Pseudocohnilembus persalinus provides insight into its virulence through horizontal gene transfer.</title>
        <authorList>
            <person name="Xiong J."/>
            <person name="Wang G."/>
            <person name="Cheng J."/>
            <person name="Tian M."/>
            <person name="Pan X."/>
            <person name="Warren A."/>
            <person name="Jiang C."/>
            <person name="Yuan D."/>
            <person name="Miao W."/>
        </authorList>
    </citation>
    <scope>NUCLEOTIDE SEQUENCE [LARGE SCALE GENOMIC DNA]</scope>
    <source>
        <strain evidence="1">36N120E</strain>
    </source>
</reference>
<dbReference type="EMBL" id="LDAU01000028">
    <property type="protein sequence ID" value="KRX10411.1"/>
    <property type="molecule type" value="Genomic_DNA"/>
</dbReference>
<accession>A0A0V0R7G6</accession>
<dbReference type="SUPFAM" id="SSF57184">
    <property type="entry name" value="Growth factor receptor domain"/>
    <property type="match status" value="1"/>
</dbReference>
<dbReference type="AlphaFoldDB" id="A0A0V0R7G6"/>
<name>A0A0V0R7G6_PSEPJ</name>
<gene>
    <name evidence="1" type="ORF">PPERSA_10510</name>
</gene>
<protein>
    <submittedName>
        <fullName evidence="1">Insulin-like growth factor binding protein, N-terminal</fullName>
    </submittedName>
</protein>
<dbReference type="InterPro" id="IPR009030">
    <property type="entry name" value="Growth_fac_rcpt_cys_sf"/>
</dbReference>
<dbReference type="OrthoDB" id="6421645at2759"/>
<keyword evidence="2" id="KW-1185">Reference proteome</keyword>
<dbReference type="InParanoid" id="A0A0V0R7G6"/>
<sequence>MILICNLVKNQDLLTPSSWTSQQKTSDYRHDSSFFFKKKKSDRYSFVTFNNNNNYAFIYPVNYSASNVKVITQTFDQNVSGYTSDQNQVNFFSNIDDSQSNKNSLFIDEKKTISITVIGSKTVSQGFEIFKYDQNGNKLCYNHISQFGGYDFSNINFGKLDENYIWISGTKENNYFSKDWEQTYIFLGKISDCSLYSQNAYTDMISLGQGFSFTNQQGQIKMLIFYDQISVCPNFLYKFLDNNDCNSCKGNFRDHTNSCECQIGYYDDGDVNFICKQCDQGCGNLGCKKETGECINCIGLQGEEFTRILQDQCSCPVKYYDDIPNNDDCQKCFERCGDQGCSQYDDCNDCIDLYILGDGNCNKCIGDQGKPYSRIFTEDCGCPVGYYEDYPHFDNCQQCFQRCGHQGCIYYDDCNNCIDLYTLGDGSCNKCIGDPNQPYSRIFSENCGCPVGYYDDFPSNDNCQQCFERCGDQGCSYYDDCNNCVDLYSIGDGNCNQCIGEQGKPFSRIFSENCSCPVGFYDNYPKQKNCQKCSILCGNKGCGSNPFQCYNCISGYYLKNQECFECPEVCHSCHLKFEITQKDVIEQMQQRYYTNFNFYHYSQAFTCTCPMPFYEFSGTFRNKKIEEYSYAQIHDLCLSLQEI</sequence>
<organism evidence="1 2">
    <name type="scientific">Pseudocohnilembus persalinus</name>
    <name type="common">Ciliate</name>
    <dbReference type="NCBI Taxonomy" id="266149"/>
    <lineage>
        <taxon>Eukaryota</taxon>
        <taxon>Sar</taxon>
        <taxon>Alveolata</taxon>
        <taxon>Ciliophora</taxon>
        <taxon>Intramacronucleata</taxon>
        <taxon>Oligohymenophorea</taxon>
        <taxon>Scuticociliatia</taxon>
        <taxon>Philasterida</taxon>
        <taxon>Pseudocohnilembidae</taxon>
        <taxon>Pseudocohnilembus</taxon>
    </lineage>
</organism>
<proteinExistence type="predicted"/>
<dbReference type="Proteomes" id="UP000054937">
    <property type="component" value="Unassembled WGS sequence"/>
</dbReference>
<dbReference type="InterPro" id="IPR006212">
    <property type="entry name" value="Furin_repeat"/>
</dbReference>
<comment type="caution">
    <text evidence="1">The sequence shown here is derived from an EMBL/GenBank/DDBJ whole genome shotgun (WGS) entry which is preliminary data.</text>
</comment>
<evidence type="ECO:0000313" key="1">
    <source>
        <dbReference type="EMBL" id="KRX10411.1"/>
    </source>
</evidence>
<evidence type="ECO:0000313" key="2">
    <source>
        <dbReference type="Proteomes" id="UP000054937"/>
    </source>
</evidence>
<dbReference type="SMART" id="SM00261">
    <property type="entry name" value="FU"/>
    <property type="match status" value="4"/>
</dbReference>